<evidence type="ECO:0000256" key="1">
    <source>
        <dbReference type="ARBA" id="ARBA00007812"/>
    </source>
</evidence>
<accession>A0A379WJA7</accession>
<dbReference type="Pfam" id="PF02776">
    <property type="entry name" value="TPP_enzyme_N"/>
    <property type="match status" value="1"/>
</dbReference>
<dbReference type="SUPFAM" id="SSF52518">
    <property type="entry name" value="Thiamin diphosphate-binding fold (THDP-binding)"/>
    <property type="match status" value="1"/>
</dbReference>
<evidence type="ECO:0000259" key="2">
    <source>
        <dbReference type="Pfam" id="PF02776"/>
    </source>
</evidence>
<dbReference type="Proteomes" id="UP000255509">
    <property type="component" value="Unassembled WGS sequence"/>
</dbReference>
<dbReference type="EMBL" id="UGXS01000004">
    <property type="protein sequence ID" value="SUH18866.1"/>
    <property type="molecule type" value="Genomic_DNA"/>
</dbReference>
<evidence type="ECO:0000313" key="3">
    <source>
        <dbReference type="EMBL" id="SUH18866.1"/>
    </source>
</evidence>
<dbReference type="InterPro" id="IPR012001">
    <property type="entry name" value="Thiamin_PyroP_enz_TPP-bd_dom"/>
</dbReference>
<dbReference type="PANTHER" id="PTHR18968">
    <property type="entry name" value="THIAMINE PYROPHOSPHATE ENZYMES"/>
    <property type="match status" value="1"/>
</dbReference>
<comment type="similarity">
    <text evidence="1">Belongs to the TPP enzyme family.</text>
</comment>
<dbReference type="FunFam" id="3.40.50.970:FF:000007">
    <property type="entry name" value="Acetolactate synthase"/>
    <property type="match status" value="1"/>
</dbReference>
<name>A0A379WJA7_SALET</name>
<organism evidence="3 4">
    <name type="scientific">Salmonella enterica I</name>
    <dbReference type="NCBI Taxonomy" id="59201"/>
    <lineage>
        <taxon>Bacteria</taxon>
        <taxon>Pseudomonadati</taxon>
        <taxon>Pseudomonadota</taxon>
        <taxon>Gammaproteobacteria</taxon>
        <taxon>Enterobacterales</taxon>
        <taxon>Enterobacteriaceae</taxon>
        <taxon>Salmonella</taxon>
    </lineage>
</organism>
<dbReference type="AlphaFoldDB" id="A0A379WJA7"/>
<protein>
    <submittedName>
        <fullName evidence="3">Acetolactate synthase large subunit</fullName>
        <ecNumber evidence="3">2.2.1.6</ecNumber>
    </submittedName>
</protein>
<dbReference type="GO" id="GO:0009097">
    <property type="term" value="P:isoleucine biosynthetic process"/>
    <property type="evidence" value="ECO:0007669"/>
    <property type="project" value="TreeGrafter"/>
</dbReference>
<dbReference type="InterPro" id="IPR045229">
    <property type="entry name" value="TPP_enz"/>
</dbReference>
<sequence length="221" mass="23527">MNGAQWVVHALRAQGVKTVFGYPGGAIMPVYDALYDGGVEHLLCRHEQGAAMAAIGYARSTGKTGVCIATSGPGATNLITGLADALLDSVPVVAITGQVSAPFIGTDAFQEVDVLGLSLACTKHSFLVQSLAELPRIMAEAFEVANAGRPGPVLVDIPKDIQLTSGELEPWFTTVDNEATFPQADAEQARQMLEQAKNPCCTSAVVLVWRRRFRRCVNLSR</sequence>
<evidence type="ECO:0000313" key="4">
    <source>
        <dbReference type="Proteomes" id="UP000255509"/>
    </source>
</evidence>
<keyword evidence="3" id="KW-0808">Transferase</keyword>
<dbReference type="GO" id="GO:0005948">
    <property type="term" value="C:acetolactate synthase complex"/>
    <property type="evidence" value="ECO:0007669"/>
    <property type="project" value="TreeGrafter"/>
</dbReference>
<proteinExistence type="inferred from homology"/>
<dbReference type="CDD" id="cd07035">
    <property type="entry name" value="TPP_PYR_POX_like"/>
    <property type="match status" value="1"/>
</dbReference>
<gene>
    <name evidence="3" type="primary">ilvG_2</name>
    <name evidence="3" type="ORF">NCTC8258_06733</name>
</gene>
<dbReference type="PANTHER" id="PTHR18968:SF142">
    <property type="entry name" value="ACETOLACTATE SYNTHASE"/>
    <property type="match status" value="1"/>
</dbReference>
<dbReference type="InterPro" id="IPR029061">
    <property type="entry name" value="THDP-binding"/>
</dbReference>
<dbReference type="GO" id="GO:0003984">
    <property type="term" value="F:acetolactate synthase activity"/>
    <property type="evidence" value="ECO:0007669"/>
    <property type="project" value="UniProtKB-EC"/>
</dbReference>
<dbReference type="GO" id="GO:0030976">
    <property type="term" value="F:thiamine pyrophosphate binding"/>
    <property type="evidence" value="ECO:0007669"/>
    <property type="project" value="InterPro"/>
</dbReference>
<reference evidence="3 4" key="1">
    <citation type="submission" date="2018-06" db="EMBL/GenBank/DDBJ databases">
        <authorList>
            <consortium name="Pathogen Informatics"/>
            <person name="Doyle S."/>
        </authorList>
    </citation>
    <scope>NUCLEOTIDE SEQUENCE [LARGE SCALE GENOMIC DNA]</scope>
    <source>
        <strain evidence="3 4">NCTC8258</strain>
    </source>
</reference>
<dbReference type="GO" id="GO:0050660">
    <property type="term" value="F:flavin adenine dinucleotide binding"/>
    <property type="evidence" value="ECO:0007669"/>
    <property type="project" value="TreeGrafter"/>
</dbReference>
<dbReference type="EC" id="2.2.1.6" evidence="3"/>
<dbReference type="GO" id="GO:0009099">
    <property type="term" value="P:L-valine biosynthetic process"/>
    <property type="evidence" value="ECO:0007669"/>
    <property type="project" value="TreeGrafter"/>
</dbReference>
<feature type="domain" description="Thiamine pyrophosphate enzyme N-terminal TPP-binding" evidence="2">
    <location>
        <begin position="1"/>
        <end position="115"/>
    </location>
</feature>
<dbReference type="Gene3D" id="3.40.50.970">
    <property type="match status" value="1"/>
</dbReference>